<sequence>MKPSTSKVSSVAPIPEEPSAEYVNNNLPDPDDEPFVSDMRDYLAGEELHRQQSQLAKERYARALPEMVNANRTVTAELFTRFTEDEERKKAEMQKNKEAMAASATPLSRHSGDSRKRRNDVMAQSAGEERKWQQHQQQWMAQSQMQPGFQMQQQMQMYPHHVQQQQYMQMQMAAQQQQQHHEIQMHHNNQMPSTSTADSARSVQTPASIHQQSPMEGRNGNRMAPSRSGMDTSSPTTGLDQQTDENTLAVPDGDWFEKLAVIVAGQYDVNTVLSQDIYDPILNFAEDVPPANGMINGVAQQCPPPIQQLPTPQPQQHHHQQQKMRMLQQQQQNHEEMQRMEHQRHQQLLQAQQAQLAQQRHQQQQMILQQQQMHQQQQQNQMNGGFQSHAQQQAAYLQAQRMHQMRMQQHQQQQQQQQQLHHHHQQQQQHHQNGGMGYGMPNGYPPQMMHHAAAAYGHHIPQPTPFANIN</sequence>
<dbReference type="FunCoup" id="G0N5R2">
    <property type="interactions" value="2125"/>
</dbReference>
<name>G0N5R2_CAEBE</name>
<dbReference type="HOGENOM" id="CLU_696827_0_0_1"/>
<feature type="region of interest" description="Disordered" evidence="1">
    <location>
        <begin position="367"/>
        <end position="445"/>
    </location>
</feature>
<feature type="compositionally biased region" description="Pro residues" evidence="1">
    <location>
        <begin position="302"/>
        <end position="313"/>
    </location>
</feature>
<dbReference type="SUPFAM" id="SSF158851">
    <property type="entry name" value="Lag-3 N-terminal region"/>
    <property type="match status" value="1"/>
</dbReference>
<reference evidence="3" key="1">
    <citation type="submission" date="2011-07" db="EMBL/GenBank/DDBJ databases">
        <authorList>
            <consortium name="Caenorhabditis brenneri Sequencing and Analysis Consortium"/>
            <person name="Wilson R.K."/>
        </authorList>
    </citation>
    <scope>NUCLEOTIDE SEQUENCE [LARGE SCALE GENOMIC DNA]</scope>
    <source>
        <strain evidence="3">PB2801</strain>
    </source>
</reference>
<dbReference type="AlphaFoldDB" id="G0N5R2"/>
<dbReference type="EMBL" id="GL379840">
    <property type="protein sequence ID" value="EGT53295.1"/>
    <property type="molecule type" value="Genomic_DNA"/>
</dbReference>
<feature type="region of interest" description="Disordered" evidence="1">
    <location>
        <begin position="95"/>
        <end position="125"/>
    </location>
</feature>
<evidence type="ECO:0000313" key="3">
    <source>
        <dbReference type="Proteomes" id="UP000008068"/>
    </source>
</evidence>
<feature type="region of interest" description="Disordered" evidence="1">
    <location>
        <begin position="1"/>
        <end position="37"/>
    </location>
</feature>
<evidence type="ECO:0000256" key="1">
    <source>
        <dbReference type="SAM" id="MobiDB-lite"/>
    </source>
</evidence>
<gene>
    <name evidence="2" type="ORF">CAEBREN_30843</name>
</gene>
<organism evidence="3">
    <name type="scientific">Caenorhabditis brenneri</name>
    <name type="common">Nematode worm</name>
    <dbReference type="NCBI Taxonomy" id="135651"/>
    <lineage>
        <taxon>Eukaryota</taxon>
        <taxon>Metazoa</taxon>
        <taxon>Ecdysozoa</taxon>
        <taxon>Nematoda</taxon>
        <taxon>Chromadorea</taxon>
        <taxon>Rhabditida</taxon>
        <taxon>Rhabditina</taxon>
        <taxon>Rhabditomorpha</taxon>
        <taxon>Rhabditoidea</taxon>
        <taxon>Rhabditidae</taxon>
        <taxon>Peloderinae</taxon>
        <taxon>Caenorhabditis</taxon>
    </lineage>
</organism>
<feature type="region of interest" description="Disordered" evidence="1">
    <location>
        <begin position="300"/>
        <end position="354"/>
    </location>
</feature>
<evidence type="ECO:0000313" key="2">
    <source>
        <dbReference type="EMBL" id="EGT53295.1"/>
    </source>
</evidence>
<dbReference type="InterPro" id="IPR021587">
    <property type="entry name" value="Transcription_activator_LAG-3"/>
</dbReference>
<keyword evidence="3" id="KW-1185">Reference proteome</keyword>
<proteinExistence type="predicted"/>
<feature type="compositionally biased region" description="Polar residues" evidence="1">
    <location>
        <begin position="229"/>
        <end position="246"/>
    </location>
</feature>
<dbReference type="STRING" id="135651.G0N5R2"/>
<feature type="region of interest" description="Disordered" evidence="1">
    <location>
        <begin position="189"/>
        <end position="247"/>
    </location>
</feature>
<accession>G0N5R2</accession>
<feature type="compositionally biased region" description="Low complexity" evidence="1">
    <location>
        <begin position="323"/>
        <end position="332"/>
    </location>
</feature>
<dbReference type="eggNOG" id="ENOG502QRT9">
    <property type="taxonomic scope" value="Eukaryota"/>
</dbReference>
<feature type="compositionally biased region" description="Polar residues" evidence="1">
    <location>
        <begin position="192"/>
        <end position="214"/>
    </location>
</feature>
<protein>
    <submittedName>
        <fullName evidence="2">Uncharacterized protein</fullName>
    </submittedName>
</protein>
<dbReference type="OrthoDB" id="5875780at2759"/>
<feature type="compositionally biased region" description="Low complexity" evidence="1">
    <location>
        <begin position="367"/>
        <end position="419"/>
    </location>
</feature>
<dbReference type="Gene3D" id="6.10.250.990">
    <property type="match status" value="1"/>
</dbReference>
<dbReference type="InParanoid" id="G0N5R2"/>
<dbReference type="Pfam" id="PF11498">
    <property type="entry name" value="Activator_LAG-3"/>
    <property type="match status" value="1"/>
</dbReference>
<dbReference type="Proteomes" id="UP000008068">
    <property type="component" value="Unassembled WGS sequence"/>
</dbReference>
<feature type="compositionally biased region" description="Basic and acidic residues" evidence="1">
    <location>
        <begin position="333"/>
        <end position="344"/>
    </location>
</feature>